<feature type="compositionally biased region" description="Basic and acidic residues" evidence="1">
    <location>
        <begin position="196"/>
        <end position="211"/>
    </location>
</feature>
<gene>
    <name evidence="2" type="ORF">F2P56_017786</name>
</gene>
<dbReference type="EMBL" id="LIHL02000008">
    <property type="protein sequence ID" value="KAF5461711.1"/>
    <property type="molecule type" value="Genomic_DNA"/>
</dbReference>
<dbReference type="InterPro" id="IPR025322">
    <property type="entry name" value="PADRE_dom"/>
</dbReference>
<dbReference type="PANTHER" id="PTHR33052">
    <property type="entry name" value="DUF4228 DOMAIN PROTEIN-RELATED"/>
    <property type="match status" value="1"/>
</dbReference>
<protein>
    <submittedName>
        <fullName evidence="2">Uncharacterized protein</fullName>
    </submittedName>
</protein>
<dbReference type="AlphaFoldDB" id="A0A833X6X3"/>
<proteinExistence type="predicted"/>
<feature type="non-terminal residue" evidence="2">
    <location>
        <position position="1"/>
    </location>
</feature>
<sequence length="218" mass="23931">YNSYSLNCSYPISPAEATFLLHILYRNMGACFSCRSSRALEGIRVVHLNGYVENFEHPVSVSQVTGKPAKHFVCTPSQLLSTTTGSKLLKPDAQLELGKIYLLLPFSALQAEVSPMDLACVVKKLTAVAKTSRCEAKSLRDSPLMSPYGSTPVLNSPSRSPNRFVAPEAAMAPSDAQRSSRARSWKPILNTIREKSFNRGSESDLQEKHSEMVQIPIA</sequence>
<organism evidence="2 3">
    <name type="scientific">Juglans regia</name>
    <name type="common">English walnut</name>
    <dbReference type="NCBI Taxonomy" id="51240"/>
    <lineage>
        <taxon>Eukaryota</taxon>
        <taxon>Viridiplantae</taxon>
        <taxon>Streptophyta</taxon>
        <taxon>Embryophyta</taxon>
        <taxon>Tracheophyta</taxon>
        <taxon>Spermatophyta</taxon>
        <taxon>Magnoliopsida</taxon>
        <taxon>eudicotyledons</taxon>
        <taxon>Gunneridae</taxon>
        <taxon>Pentapetalae</taxon>
        <taxon>rosids</taxon>
        <taxon>fabids</taxon>
        <taxon>Fagales</taxon>
        <taxon>Juglandaceae</taxon>
        <taxon>Juglans</taxon>
    </lineage>
</organism>
<evidence type="ECO:0000313" key="3">
    <source>
        <dbReference type="Proteomes" id="UP000619265"/>
    </source>
</evidence>
<dbReference type="Pfam" id="PF14009">
    <property type="entry name" value="PADRE"/>
    <property type="match status" value="1"/>
</dbReference>
<feature type="region of interest" description="Disordered" evidence="1">
    <location>
        <begin position="196"/>
        <end position="218"/>
    </location>
</feature>
<evidence type="ECO:0000256" key="1">
    <source>
        <dbReference type="SAM" id="MobiDB-lite"/>
    </source>
</evidence>
<dbReference type="Proteomes" id="UP000619265">
    <property type="component" value="Unassembled WGS sequence"/>
</dbReference>
<name>A0A833X6X3_JUGRE</name>
<comment type="caution">
    <text evidence="2">The sequence shown here is derived from an EMBL/GenBank/DDBJ whole genome shotgun (WGS) entry which is preliminary data.</text>
</comment>
<evidence type="ECO:0000313" key="2">
    <source>
        <dbReference type="EMBL" id="KAF5461711.1"/>
    </source>
</evidence>
<dbReference type="Gramene" id="Jr08_04460_p1">
    <property type="protein sequence ID" value="cds.Jr08_04460_p1"/>
    <property type="gene ID" value="Jr08_04460"/>
</dbReference>
<reference evidence="2" key="1">
    <citation type="submission" date="2015-10" db="EMBL/GenBank/DDBJ databases">
        <authorList>
            <person name="Martinez-Garcia P.J."/>
            <person name="Crepeau M.W."/>
            <person name="Puiu D."/>
            <person name="Gonzalez-Ibeas D."/>
            <person name="Whalen J."/>
            <person name="Stevens K."/>
            <person name="Paul R."/>
            <person name="Butterfield T."/>
            <person name="Britton M."/>
            <person name="Reagan R."/>
            <person name="Chakraborty S."/>
            <person name="Walawage S.L."/>
            <person name="Vasquez-Gross H.A."/>
            <person name="Cardeno C."/>
            <person name="Famula R."/>
            <person name="Pratt K."/>
            <person name="Kuruganti S."/>
            <person name="Aradhya M.K."/>
            <person name="Leslie C.A."/>
            <person name="Dandekar A.M."/>
            <person name="Salzberg S.L."/>
            <person name="Wegrzyn J.L."/>
            <person name="Langley C.H."/>
            <person name="Neale D.B."/>
        </authorList>
    </citation>
    <scope>NUCLEOTIDE SEQUENCE</scope>
    <source>
        <tissue evidence="2">Leaves</tissue>
    </source>
</reference>
<reference evidence="2" key="2">
    <citation type="submission" date="2020-03" db="EMBL/GenBank/DDBJ databases">
        <title>Walnut 2.0.</title>
        <authorList>
            <person name="Marrano A."/>
            <person name="Britton M."/>
            <person name="Zimin A.V."/>
            <person name="Zaini P.A."/>
            <person name="Workman R."/>
            <person name="Puiu D."/>
            <person name="Bianco L."/>
            <person name="Allen B.J."/>
            <person name="Troggio M."/>
            <person name="Leslie C.A."/>
            <person name="Timp W."/>
            <person name="Dendekar A."/>
            <person name="Salzberg S.L."/>
            <person name="Neale D.B."/>
        </authorList>
    </citation>
    <scope>NUCLEOTIDE SEQUENCE</scope>
    <source>
        <tissue evidence="2">Leaves</tissue>
    </source>
</reference>
<accession>A0A833X6X3</accession>